<dbReference type="Proteomes" id="UP001363622">
    <property type="component" value="Unassembled WGS sequence"/>
</dbReference>
<name>A0ABR1KNM7_9PEZI</name>
<organism evidence="1 2">
    <name type="scientific">Phyllosticta citriasiana</name>
    <dbReference type="NCBI Taxonomy" id="595635"/>
    <lineage>
        <taxon>Eukaryota</taxon>
        <taxon>Fungi</taxon>
        <taxon>Dikarya</taxon>
        <taxon>Ascomycota</taxon>
        <taxon>Pezizomycotina</taxon>
        <taxon>Dothideomycetes</taxon>
        <taxon>Dothideomycetes incertae sedis</taxon>
        <taxon>Botryosphaeriales</taxon>
        <taxon>Phyllostictaceae</taxon>
        <taxon>Phyllosticta</taxon>
    </lineage>
</organism>
<evidence type="ECO:0000313" key="2">
    <source>
        <dbReference type="Proteomes" id="UP001363622"/>
    </source>
</evidence>
<proteinExistence type="predicted"/>
<gene>
    <name evidence="1" type="ORF">IWZ03DRAFT_359433</name>
</gene>
<evidence type="ECO:0000313" key="1">
    <source>
        <dbReference type="EMBL" id="KAK7517307.1"/>
    </source>
</evidence>
<accession>A0ABR1KNM7</accession>
<protein>
    <submittedName>
        <fullName evidence="1">Uncharacterized protein</fullName>
    </submittedName>
</protein>
<dbReference type="EMBL" id="JBBPHU010000005">
    <property type="protein sequence ID" value="KAK7517307.1"/>
    <property type="molecule type" value="Genomic_DNA"/>
</dbReference>
<comment type="caution">
    <text evidence="1">The sequence shown here is derived from an EMBL/GenBank/DDBJ whole genome shotgun (WGS) entry which is preliminary data.</text>
</comment>
<keyword evidence="2" id="KW-1185">Reference proteome</keyword>
<sequence length="209" mass="23023">MDYSTFSVCGWRVSSSRRVVGGVTKTPYQIGSLRPTSNVGSFENEELKLATLPGLLLPPRTPQYPRLENRSATLGQVLEQSHLRPRSLLTRRETDALKAQSEGLAELKDKWGMEAFATAIEAELGRQMSAFAVGGPLSEQDSVLSTLLRRRRSISTTVGCAYTEREELHINNGLAVLFAFRLELLLGIPDLLPAEDDKAKSVVSVHVGW</sequence>
<reference evidence="1 2" key="1">
    <citation type="submission" date="2024-04" db="EMBL/GenBank/DDBJ databases">
        <title>Phyllosticta paracitricarpa is synonymous to the EU quarantine fungus P. citricarpa based on phylogenomic analyses.</title>
        <authorList>
            <consortium name="Lawrence Berkeley National Laboratory"/>
            <person name="Van Ingen-Buijs V.A."/>
            <person name="Van Westerhoven A.C."/>
            <person name="Haridas S."/>
            <person name="Skiadas P."/>
            <person name="Martin F."/>
            <person name="Groenewald J.Z."/>
            <person name="Crous P.W."/>
            <person name="Seidl M.F."/>
        </authorList>
    </citation>
    <scope>NUCLEOTIDE SEQUENCE [LARGE SCALE GENOMIC DNA]</scope>
    <source>
        <strain evidence="1 2">CBS 123371</strain>
    </source>
</reference>